<dbReference type="AlphaFoldDB" id="A0A168VZY9"/>
<dbReference type="Proteomes" id="UP000076623">
    <property type="component" value="Chromosome"/>
</dbReference>
<protein>
    <submittedName>
        <fullName evidence="1">Uncharacterized protein</fullName>
    </submittedName>
</protein>
<reference evidence="1 2" key="1">
    <citation type="submission" date="2016-04" db="EMBL/GenBank/DDBJ databases">
        <title>Complete genome sequence of Fictibacillus phosphorivorans G25-29, a strain toxic to nematodes.</title>
        <authorList>
            <person name="Zheng Z."/>
        </authorList>
    </citation>
    <scope>NUCLEOTIDE SEQUENCE [LARGE SCALE GENOMIC DNA]</scope>
    <source>
        <strain evidence="1 2">G25-29</strain>
    </source>
</reference>
<sequence length="65" mass="7617">MNRPAKWRKYFDEKLSYHDMKTSLEKALGRKLTKDEDGSIMWLSDAGWLTVGTFVSMFEELANKN</sequence>
<organism evidence="1 2">
    <name type="scientific">Fictibacillus phosphorivorans</name>
    <dbReference type="NCBI Taxonomy" id="1221500"/>
    <lineage>
        <taxon>Bacteria</taxon>
        <taxon>Bacillati</taxon>
        <taxon>Bacillota</taxon>
        <taxon>Bacilli</taxon>
        <taxon>Bacillales</taxon>
        <taxon>Fictibacillaceae</taxon>
        <taxon>Fictibacillus</taxon>
    </lineage>
</organism>
<accession>A0A168VZY9</accession>
<name>A0A168VZY9_9BACL</name>
<dbReference type="STRING" id="1221500.ABE65_010225"/>
<dbReference type="KEGG" id="fpn:ABE65_010225"/>
<gene>
    <name evidence="1" type="ORF">ABE65_010225</name>
</gene>
<evidence type="ECO:0000313" key="1">
    <source>
        <dbReference type="EMBL" id="ANC77155.1"/>
    </source>
</evidence>
<evidence type="ECO:0000313" key="2">
    <source>
        <dbReference type="Proteomes" id="UP000076623"/>
    </source>
</evidence>
<keyword evidence="2" id="KW-1185">Reference proteome</keyword>
<dbReference type="EMBL" id="CP015378">
    <property type="protein sequence ID" value="ANC77155.1"/>
    <property type="molecule type" value="Genomic_DNA"/>
</dbReference>
<proteinExistence type="predicted"/>
<dbReference type="RefSeq" id="WP_066394372.1">
    <property type="nucleotide sequence ID" value="NZ_CP015378.1"/>
</dbReference>